<dbReference type="GO" id="GO:0004843">
    <property type="term" value="F:cysteine-type deubiquitinase activity"/>
    <property type="evidence" value="ECO:0007669"/>
    <property type="project" value="UniProtKB-UniRule"/>
</dbReference>
<dbReference type="GO" id="GO:0140934">
    <property type="term" value="F:histone deubiquitinase activity"/>
    <property type="evidence" value="ECO:0007669"/>
    <property type="project" value="UniProtKB-UniRule"/>
</dbReference>
<dbReference type="EMBL" id="JAATJV010365298">
    <property type="protein sequence ID" value="MBZ3879503.1"/>
    <property type="molecule type" value="Genomic_DNA"/>
</dbReference>
<dbReference type="PANTHER" id="PTHR18063:SF8">
    <property type="entry name" value="UBIQUITIN CARBOXYL-TERMINAL HYDROLASE MINDY-2"/>
    <property type="match status" value="1"/>
</dbReference>
<dbReference type="GO" id="GO:0071108">
    <property type="term" value="P:protein K48-linked deubiquitination"/>
    <property type="evidence" value="ECO:0007669"/>
    <property type="project" value="TreeGrafter"/>
</dbReference>
<feature type="region of interest" description="Disordered" evidence="5">
    <location>
        <begin position="1"/>
        <end position="207"/>
    </location>
</feature>
<sequence length="688" mass="74730">MESGPESLLPLEHGVAAGPAPGTSSPPEGLQETRLAAGDGPGVWTAENGGGNGQGAVAARSPPDSVSPTDSPQTPGLCSSFPGLDLKESVLESPTAAKAPLRGQHKVTASPETTEAGAGHGSGPAGDSGTLPDPAGTCKAELGAAGSEEPRSAGGLSSSCSDPSPPGESPSLDSLESFSNLHSFPSSSEFNSEEGAENRVPEEEEGAALLPGAAPLCREEEEDTAQVLAASKERFPGQSVYHIKWIQWKEENTPIITQNENGPCPLLAILNVLLLAWKGPCRFPVYQFPAFSSLKSWRNLKMQCFRTKLPLARYWFQGLELALCRKALTGGPAPRNWRSWPCGGAHRRSAQGCLGKTLAALPYSDKPPRSGPAAQAELHPVKLPPMMEIITAEQLMEYLGDYMLDAKPKEISEIQRLNYEQNMSDAMAILHKLQTGLDVNVRFTGVRVFEYTPECIVFDLLDIPLYHGWLVDPQIDDIVKAVGNCSYNQLVEKIISCKQSDNSELVSEGFVAEQFLNNTATQLTYHGLCELTSTVQEGELCVFFRNNHFSTMTKYKGQLYLLVTDQGFLTEEKVVWESLHNVDGDGNFCDSEFHLRPPSDPETVYKGQQDQIDQDYLMALSLQQEQQSQEINWEQIPEGISDLELAKKLQEEEDRRASQYYQEQEQAAAAAAATTASTQTQVKISVDS</sequence>
<dbReference type="InterPro" id="IPR033979">
    <property type="entry name" value="MINDY_domain"/>
</dbReference>
<organism evidence="7 8">
    <name type="scientific">Sciurus carolinensis</name>
    <name type="common">Eastern gray squirrel</name>
    <dbReference type="NCBI Taxonomy" id="30640"/>
    <lineage>
        <taxon>Eukaryota</taxon>
        <taxon>Metazoa</taxon>
        <taxon>Chordata</taxon>
        <taxon>Craniata</taxon>
        <taxon>Vertebrata</taxon>
        <taxon>Euteleostomi</taxon>
        <taxon>Mammalia</taxon>
        <taxon>Eutheria</taxon>
        <taxon>Euarchontoglires</taxon>
        <taxon>Glires</taxon>
        <taxon>Rodentia</taxon>
        <taxon>Sciuromorpha</taxon>
        <taxon>Sciuridae</taxon>
        <taxon>Sciurinae</taxon>
        <taxon>Sciurini</taxon>
        <taxon>Sciurus</taxon>
    </lineage>
</organism>
<evidence type="ECO:0000313" key="7">
    <source>
        <dbReference type="EMBL" id="MBZ3879503.1"/>
    </source>
</evidence>
<dbReference type="GO" id="GO:0036435">
    <property type="term" value="F:K48-linked polyubiquitin modification-dependent protein binding"/>
    <property type="evidence" value="ECO:0007669"/>
    <property type="project" value="UniProtKB-UniRule"/>
</dbReference>
<dbReference type="GO" id="GO:0016807">
    <property type="term" value="F:cysteine-type carboxypeptidase activity"/>
    <property type="evidence" value="ECO:0007669"/>
    <property type="project" value="TreeGrafter"/>
</dbReference>
<dbReference type="EC" id="3.4.19.12" evidence="4"/>
<name>A0AA41MWU9_SCICA</name>
<dbReference type="PANTHER" id="PTHR18063">
    <property type="entry name" value="NF-E2 INDUCIBLE PROTEIN"/>
    <property type="match status" value="1"/>
</dbReference>
<keyword evidence="4" id="KW-0645">Protease</keyword>
<accession>A0AA41MWU9</accession>
<dbReference type="InterPro" id="IPR007518">
    <property type="entry name" value="MINDY"/>
</dbReference>
<feature type="compositionally biased region" description="Low complexity" evidence="5">
    <location>
        <begin position="55"/>
        <end position="75"/>
    </location>
</feature>
<feature type="compositionally biased region" description="Low complexity" evidence="5">
    <location>
        <begin position="177"/>
        <end position="190"/>
    </location>
</feature>
<feature type="domain" description="MINDY deubiquitinase" evidence="6">
    <location>
        <begin position="240"/>
        <end position="278"/>
    </location>
</feature>
<dbReference type="GO" id="GO:0006508">
    <property type="term" value="P:proteolysis"/>
    <property type="evidence" value="ECO:0007669"/>
    <property type="project" value="UniProtKB-KW"/>
</dbReference>
<keyword evidence="8" id="KW-1185">Reference proteome</keyword>
<dbReference type="Pfam" id="PF04424">
    <property type="entry name" value="MINDY_DUB"/>
    <property type="match status" value="2"/>
</dbReference>
<keyword evidence="4" id="KW-0833">Ubl conjugation pathway</keyword>
<dbReference type="GO" id="GO:0005829">
    <property type="term" value="C:cytosol"/>
    <property type="evidence" value="ECO:0007669"/>
    <property type="project" value="TreeGrafter"/>
</dbReference>
<evidence type="ECO:0000256" key="1">
    <source>
        <dbReference type="ARBA" id="ARBA00000707"/>
    </source>
</evidence>
<keyword evidence="3 4" id="KW-0788">Thiol protease</keyword>
<evidence type="ECO:0000259" key="6">
    <source>
        <dbReference type="Pfam" id="PF04424"/>
    </source>
</evidence>
<keyword evidence="4" id="KW-0378">Hydrolase</keyword>
<comment type="similarity">
    <text evidence="2 4">Belongs to the MINDY deubiquitinase family. FAM63 subfamily.</text>
</comment>
<gene>
    <name evidence="7" type="ORF">SUZIE_153260</name>
</gene>
<evidence type="ECO:0000256" key="2">
    <source>
        <dbReference type="ARBA" id="ARBA00006616"/>
    </source>
</evidence>
<dbReference type="GO" id="GO:0071944">
    <property type="term" value="C:cell periphery"/>
    <property type="evidence" value="ECO:0007669"/>
    <property type="project" value="TreeGrafter"/>
</dbReference>
<evidence type="ECO:0000313" key="8">
    <source>
        <dbReference type="Proteomes" id="UP001166674"/>
    </source>
</evidence>
<dbReference type="Proteomes" id="UP001166674">
    <property type="component" value="Unassembled WGS sequence"/>
</dbReference>
<feature type="compositionally biased region" description="Low complexity" evidence="5">
    <location>
        <begin position="14"/>
        <end position="29"/>
    </location>
</feature>
<feature type="domain" description="MINDY deubiquitinase" evidence="6">
    <location>
        <begin position="382"/>
        <end position="593"/>
    </location>
</feature>
<evidence type="ECO:0000256" key="5">
    <source>
        <dbReference type="SAM" id="MobiDB-lite"/>
    </source>
</evidence>
<evidence type="ECO:0000256" key="3">
    <source>
        <dbReference type="ARBA" id="ARBA00022807"/>
    </source>
</evidence>
<comment type="catalytic activity">
    <reaction evidence="1 4">
        <text>Thiol-dependent hydrolysis of ester, thioester, amide, peptide and isopeptide bonds formed by the C-terminal Gly of ubiquitin (a 76-residue protein attached to proteins as an intracellular targeting signal).</text>
        <dbReference type="EC" id="3.4.19.12"/>
    </reaction>
</comment>
<reference evidence="7" key="1">
    <citation type="submission" date="2020-03" db="EMBL/GenBank/DDBJ databases">
        <title>Studies in the Genomics of Life Span.</title>
        <authorList>
            <person name="Glass D."/>
        </authorList>
    </citation>
    <scope>NUCLEOTIDE SEQUENCE</scope>
    <source>
        <strain evidence="7">SUZIE</strain>
        <tissue evidence="7">Muscle</tissue>
    </source>
</reference>
<comment type="caution">
    <text evidence="7">The sequence shown here is derived from an EMBL/GenBank/DDBJ whole genome shotgun (WGS) entry which is preliminary data.</text>
</comment>
<dbReference type="GO" id="GO:1990380">
    <property type="term" value="F:K48-linked deubiquitinase activity"/>
    <property type="evidence" value="ECO:0007669"/>
    <property type="project" value="UniProtKB-UniRule"/>
</dbReference>
<comment type="function">
    <text evidence="4">Hydrolase that can specifically remove 'Lys-48'-linked conjugated ubiquitin from proteins. Has exodeubiquitinase activity and has a preference for long polyubiquitin chains. May play a regulatory role at the level of protein turnover.</text>
</comment>
<protein>
    <recommendedName>
        <fullName evidence="4">Ubiquitin carboxyl-terminal hydrolase</fullName>
        <ecNumber evidence="4">3.4.19.12</ecNumber>
    </recommendedName>
</protein>
<proteinExistence type="inferred from homology"/>
<dbReference type="AlphaFoldDB" id="A0AA41MWU9"/>
<evidence type="ECO:0000256" key="4">
    <source>
        <dbReference type="RuleBase" id="RU367139"/>
    </source>
</evidence>